<dbReference type="PANTHER" id="PTHR24104:SF25">
    <property type="entry name" value="PROTEIN LIN-41"/>
    <property type="match status" value="1"/>
</dbReference>
<accession>A0A7X4YL82</accession>
<keyword evidence="8" id="KW-0732">Signal</keyword>
<feature type="transmembrane region" description="Helical" evidence="7">
    <location>
        <begin position="444"/>
        <end position="463"/>
    </location>
</feature>
<feature type="transmembrane region" description="Helical" evidence="7">
    <location>
        <begin position="645"/>
        <end position="667"/>
    </location>
</feature>
<dbReference type="GO" id="GO:0008270">
    <property type="term" value="F:zinc ion binding"/>
    <property type="evidence" value="ECO:0007669"/>
    <property type="project" value="UniProtKB-KW"/>
</dbReference>
<dbReference type="InterPro" id="IPR001258">
    <property type="entry name" value="NHL_repeat"/>
</dbReference>
<dbReference type="GO" id="GO:0016020">
    <property type="term" value="C:membrane"/>
    <property type="evidence" value="ECO:0007669"/>
    <property type="project" value="UniProtKB-SubCell"/>
</dbReference>
<comment type="caution">
    <text evidence="10">The sequence shown here is derived from an EMBL/GenBank/DDBJ whole genome shotgun (WGS) entry which is preliminary data.</text>
</comment>
<keyword evidence="11" id="KW-1185">Reference proteome</keyword>
<dbReference type="InterPro" id="IPR011042">
    <property type="entry name" value="6-blade_b-propeller_TolB-like"/>
</dbReference>
<feature type="repeat" description="NHL" evidence="6">
    <location>
        <begin position="96"/>
        <end position="141"/>
    </location>
</feature>
<dbReference type="RefSeq" id="WP_161693235.1">
    <property type="nucleotide sequence ID" value="NZ_JAAAMU010000001.1"/>
</dbReference>
<evidence type="ECO:0000256" key="5">
    <source>
        <dbReference type="ARBA" id="ARBA00023136"/>
    </source>
</evidence>
<dbReference type="EMBL" id="JAAAMU010000001">
    <property type="protein sequence ID" value="NBC67439.1"/>
    <property type="molecule type" value="Genomic_DNA"/>
</dbReference>
<keyword evidence="5 7" id="KW-0472">Membrane</keyword>
<evidence type="ECO:0000256" key="7">
    <source>
        <dbReference type="SAM" id="Phobius"/>
    </source>
</evidence>
<dbReference type="AlphaFoldDB" id="A0A7X4YL82"/>
<evidence type="ECO:0000313" key="11">
    <source>
        <dbReference type="Proteomes" id="UP000558113"/>
    </source>
</evidence>
<dbReference type="OrthoDB" id="9799230at2"/>
<dbReference type="Proteomes" id="UP000558113">
    <property type="component" value="Unassembled WGS sequence"/>
</dbReference>
<dbReference type="SUPFAM" id="SSF63829">
    <property type="entry name" value="Calcium-dependent phosphotriesterase"/>
    <property type="match status" value="1"/>
</dbReference>
<reference evidence="10 11" key="1">
    <citation type="submission" date="2020-01" db="EMBL/GenBank/DDBJ databases">
        <title>Paenibacillus soybeanensis sp. nov. isolated from the nodules of soybean (Glycine max(L.) Merr).</title>
        <authorList>
            <person name="Wang H."/>
        </authorList>
    </citation>
    <scope>NUCLEOTIDE SEQUENCE [LARGE SCALE GENOMIC DNA]</scope>
    <source>
        <strain evidence="10 11">DSM 23054</strain>
    </source>
</reference>
<dbReference type="InterPro" id="IPR050952">
    <property type="entry name" value="TRIM-NHL_E3_ligases"/>
</dbReference>
<name>A0A7X4YL82_9BACL</name>
<dbReference type="Pfam" id="PF01436">
    <property type="entry name" value="NHL"/>
    <property type="match status" value="2"/>
</dbReference>
<dbReference type="SUPFAM" id="SSF101898">
    <property type="entry name" value="NHL repeat"/>
    <property type="match status" value="1"/>
</dbReference>
<keyword evidence="3" id="KW-0677">Repeat</keyword>
<feature type="domain" description="Yip1" evidence="9">
    <location>
        <begin position="491"/>
        <end position="659"/>
    </location>
</feature>
<comment type="subcellular location">
    <subcellularLocation>
        <location evidence="1">Membrane</location>
        <topology evidence="1">Multi-pass membrane protein</topology>
    </subcellularLocation>
</comment>
<evidence type="ECO:0000256" key="8">
    <source>
        <dbReference type="SAM" id="SignalP"/>
    </source>
</evidence>
<dbReference type="CDD" id="cd05819">
    <property type="entry name" value="NHL"/>
    <property type="match status" value="1"/>
</dbReference>
<evidence type="ECO:0000256" key="2">
    <source>
        <dbReference type="ARBA" id="ARBA00022692"/>
    </source>
</evidence>
<dbReference type="PANTHER" id="PTHR24104">
    <property type="entry name" value="E3 UBIQUITIN-PROTEIN LIGASE NHLRC1-RELATED"/>
    <property type="match status" value="1"/>
</dbReference>
<feature type="transmembrane region" description="Helical" evidence="7">
    <location>
        <begin position="509"/>
        <end position="529"/>
    </location>
</feature>
<keyword evidence="4 7" id="KW-1133">Transmembrane helix</keyword>
<feature type="transmembrane region" description="Helical" evidence="7">
    <location>
        <begin position="578"/>
        <end position="603"/>
    </location>
</feature>
<gene>
    <name evidence="10" type="ORF">GT003_00335</name>
</gene>
<keyword evidence="2 7" id="KW-0812">Transmembrane</keyword>
<dbReference type="InterPro" id="IPR006977">
    <property type="entry name" value="Yip1_dom"/>
</dbReference>
<dbReference type="Pfam" id="PF04893">
    <property type="entry name" value="Yip1"/>
    <property type="match status" value="1"/>
</dbReference>
<proteinExistence type="predicted"/>
<evidence type="ECO:0000256" key="6">
    <source>
        <dbReference type="PROSITE-ProRule" id="PRU00504"/>
    </source>
</evidence>
<feature type="chain" id="PRO_5031106931" description="Yip1 domain-containing protein" evidence="8">
    <location>
        <begin position="25"/>
        <end position="684"/>
    </location>
</feature>
<dbReference type="PROSITE" id="PS51125">
    <property type="entry name" value="NHL"/>
    <property type="match status" value="1"/>
</dbReference>
<sequence>MRKYTTLAGFVLLLAMLLPGSASAMEPYYTFYIDHGTGGARTQFYFMQDVYTTGPTLAGQGKAALNGPSDLYIAGDDHLFVADTGNNRIAEFDANGSFVREIGGKDGKSALKAPEGVYVTPEGEVYVADTGNRRIAVFDARGRYEKEFQKPANSLVPKSFYFVPVKIAVDARGMLYIVSKGSYQGLVRIDKAGQFTGFLGGNKASATLLDRIKRTIFTDEQMAQEKKKLPPELSNVTLDASGFLYTTTLGVSANQVKKLSAGGQNRLSGGLSGSEQIVDVAADARDFYYVLDRRVTEEDDINGLITVFGPDGSELFMFGSVQKQSQRRGVLSYPVSIGVDSKNRLWVLDSDLNLLQAYERTAFGNAILDAAADYYVGDYEKGKSNWQRVSALNETINMTYLGLGEAAQREGRAEDAMRNFKMSYDVDGYSEAFWTFRLDWIQRYFGYLVGGIAGIWLIYRYGIRRALAYYRAHTPTVLQGITQDMRDCGYTMLHPYEGFYRIKGRNVSYASLLLVLALVAGAKLASMYWSGFIFHPADLRRIRPWTELGLFFAPMFTWIVANYLVSTVKDGEGRFREVLQASVFALLPYALLSIPVIVLSNVLVLEESILVSSISSIMWLWVILLFFVSSQVIHNFEFIENFKNSAITLCTIGVIWLFVVISAGLTYNLSDFIYQLYKEVAFLG</sequence>
<evidence type="ECO:0000256" key="3">
    <source>
        <dbReference type="ARBA" id="ARBA00022737"/>
    </source>
</evidence>
<evidence type="ECO:0000256" key="4">
    <source>
        <dbReference type="ARBA" id="ARBA00022989"/>
    </source>
</evidence>
<feature type="transmembrane region" description="Helical" evidence="7">
    <location>
        <begin position="549"/>
        <end position="566"/>
    </location>
</feature>
<dbReference type="Gene3D" id="2.120.10.30">
    <property type="entry name" value="TolB, C-terminal domain"/>
    <property type="match status" value="2"/>
</dbReference>
<feature type="transmembrane region" description="Helical" evidence="7">
    <location>
        <begin position="609"/>
        <end position="633"/>
    </location>
</feature>
<evidence type="ECO:0000256" key="1">
    <source>
        <dbReference type="ARBA" id="ARBA00004141"/>
    </source>
</evidence>
<evidence type="ECO:0000313" key="10">
    <source>
        <dbReference type="EMBL" id="NBC67439.1"/>
    </source>
</evidence>
<protein>
    <recommendedName>
        <fullName evidence="9">Yip1 domain-containing protein</fullName>
    </recommendedName>
</protein>
<evidence type="ECO:0000259" key="9">
    <source>
        <dbReference type="Pfam" id="PF04893"/>
    </source>
</evidence>
<feature type="signal peptide" evidence="8">
    <location>
        <begin position="1"/>
        <end position="24"/>
    </location>
</feature>
<organism evidence="10 11">
    <name type="scientific">Paenibacillus sacheonensis</name>
    <dbReference type="NCBI Taxonomy" id="742054"/>
    <lineage>
        <taxon>Bacteria</taxon>
        <taxon>Bacillati</taxon>
        <taxon>Bacillota</taxon>
        <taxon>Bacilli</taxon>
        <taxon>Bacillales</taxon>
        <taxon>Paenibacillaceae</taxon>
        <taxon>Paenibacillus</taxon>
    </lineage>
</organism>